<feature type="non-terminal residue" evidence="1">
    <location>
        <position position="1"/>
    </location>
</feature>
<reference evidence="1 2" key="1">
    <citation type="journal article" date="2015" name="Sci. Rep.">
        <title>The power of single molecule real-time sequencing technology in the de novo assembly of a eukaryotic genome.</title>
        <authorList>
            <person name="Sakai H."/>
            <person name="Naito K."/>
            <person name="Ogiso-Tanaka E."/>
            <person name="Takahashi Y."/>
            <person name="Iseki K."/>
            <person name="Muto C."/>
            <person name="Satou K."/>
            <person name="Teruya K."/>
            <person name="Shiroma A."/>
            <person name="Shimoji M."/>
            <person name="Hirano T."/>
            <person name="Itoh T."/>
            <person name="Kaga A."/>
            <person name="Tomooka N."/>
        </authorList>
    </citation>
    <scope>NUCLEOTIDE SEQUENCE [LARGE SCALE GENOMIC DNA]</scope>
    <source>
        <strain evidence="2">cv. Shumari</strain>
    </source>
</reference>
<organism evidence="1 2">
    <name type="scientific">Vigna angularis var. angularis</name>
    <dbReference type="NCBI Taxonomy" id="157739"/>
    <lineage>
        <taxon>Eukaryota</taxon>
        <taxon>Viridiplantae</taxon>
        <taxon>Streptophyta</taxon>
        <taxon>Embryophyta</taxon>
        <taxon>Tracheophyta</taxon>
        <taxon>Spermatophyta</taxon>
        <taxon>Magnoliopsida</taxon>
        <taxon>eudicotyledons</taxon>
        <taxon>Gunneridae</taxon>
        <taxon>Pentapetalae</taxon>
        <taxon>rosids</taxon>
        <taxon>fabids</taxon>
        <taxon>Fabales</taxon>
        <taxon>Fabaceae</taxon>
        <taxon>Papilionoideae</taxon>
        <taxon>50 kb inversion clade</taxon>
        <taxon>NPAAA clade</taxon>
        <taxon>indigoferoid/millettioid clade</taxon>
        <taxon>Phaseoleae</taxon>
        <taxon>Vigna</taxon>
    </lineage>
</organism>
<gene>
    <name evidence="1" type="primary">Vigan.09G097100</name>
    <name evidence="1" type="ORF">VIGAN_09097100</name>
</gene>
<sequence length="75" mass="8594">VFANEGETKLGLSISRVKKKEIGMELADHRRRQTPCSSTMILSGGDVMVDLLCWLQGREGEEDEVTIFWRRRRNG</sequence>
<proteinExistence type="predicted"/>
<evidence type="ECO:0000313" key="1">
    <source>
        <dbReference type="EMBL" id="BAT97510.1"/>
    </source>
</evidence>
<dbReference type="AlphaFoldDB" id="A0A0S3SXC8"/>
<accession>A0A0S3SXC8</accession>
<evidence type="ECO:0000313" key="2">
    <source>
        <dbReference type="Proteomes" id="UP000291084"/>
    </source>
</evidence>
<name>A0A0S3SXC8_PHAAN</name>
<dbReference type="EMBL" id="AP015042">
    <property type="protein sequence ID" value="BAT97510.1"/>
    <property type="molecule type" value="Genomic_DNA"/>
</dbReference>
<protein>
    <submittedName>
        <fullName evidence="1">Uncharacterized protein</fullName>
    </submittedName>
</protein>
<dbReference type="Proteomes" id="UP000291084">
    <property type="component" value="Chromosome 9"/>
</dbReference>
<keyword evidence="2" id="KW-1185">Reference proteome</keyword>